<dbReference type="Gene3D" id="2.60.40.10">
    <property type="entry name" value="Immunoglobulins"/>
    <property type="match status" value="1"/>
</dbReference>
<organism evidence="1 2">
    <name type="scientific">Bacteroides faecium</name>
    <dbReference type="NCBI Taxonomy" id="2715212"/>
    <lineage>
        <taxon>Bacteria</taxon>
        <taxon>Pseudomonadati</taxon>
        <taxon>Bacteroidota</taxon>
        <taxon>Bacteroidia</taxon>
        <taxon>Bacteroidales</taxon>
        <taxon>Bacteroidaceae</taxon>
        <taxon>Bacteroides</taxon>
    </lineage>
</organism>
<dbReference type="AlphaFoldDB" id="A0A6H0KP00"/>
<dbReference type="KEGG" id="bfc:BacF7301_13590"/>
<evidence type="ECO:0000313" key="1">
    <source>
        <dbReference type="EMBL" id="QIU95110.1"/>
    </source>
</evidence>
<dbReference type="Gene3D" id="2.60.40.2710">
    <property type="match status" value="1"/>
</dbReference>
<dbReference type="Gene3D" id="2.30.30.1270">
    <property type="match status" value="1"/>
</dbReference>
<sequence length="700" mass="76748">MNLKTLFSWGLMVLVIVLSGHFVTSCTDPETTDSTKFAIFYSGVTDIGPSMNFNLNSPTYIGATPSDFAITKITLDDEMYSTDCFVIDTNSGSISLQNTENLPVGIYKLTISCTSNGNRHEFKDAVTVNMLAPVPDGITVEPSEVTIDFADIDNEDATAQVTTDKDTHVSITKHEIIQEEGKEYFAITKTGKISINRDYEGEIPPGKYILNLKLTTGAGTGIFENAVTFNITSKPLSLLYTPNSVRAEKNTAYVSTAPVLKGSLEELVYSIKSITPENAPITIDPATGILSLSENSELEIDTECKVNVSVTNKYGSTDFDEAFIITIVAFINPITTFSYDNQEGIQGTAFSFSPTEIDGDEVSYEFVNLPAELDKKLNIEGHSGVISTKKGNTIPINDYTIQVKARNTKNEKITSFNLSIKENKNYFTYIRYGNNLGLDEAVEASQYRVNDNNELAGLNLKPKTDAKDGVQLTWSVVIKHQMKNTTINPANGELTLKGYKANQCGMIIVTATAGKDTPAEVSVSTPVFFNFPATSGIIVKYSPFAFRVNPTKGGISKAPVIEGVSDLSQFAMDYRRTFNYYSVDGNSIDGQPVKGNGSFATYIWETYYKSIGKEAAVNYGARPPMSYYDNSSNLTQAYAYVDPTSNWAVRVNPGKWKDKNEVYANGAMIGQMTFITEGDSGKVGDGTQIFPFIIWFDPNF</sequence>
<reference evidence="1 2" key="1">
    <citation type="submission" date="2020-03" db="EMBL/GenBank/DDBJ databases">
        <title>Genomic analysis of Bacteroides faecium CBA7301.</title>
        <authorList>
            <person name="Kim J."/>
            <person name="Roh S.W."/>
        </authorList>
    </citation>
    <scope>NUCLEOTIDE SEQUENCE [LARGE SCALE GENOMIC DNA]</scope>
    <source>
        <strain evidence="1 2">CBA7301</strain>
    </source>
</reference>
<dbReference type="Gene3D" id="2.60.40.2730">
    <property type="match status" value="1"/>
</dbReference>
<keyword evidence="2" id="KW-1185">Reference proteome</keyword>
<gene>
    <name evidence="1" type="ORF">BacF7301_13590</name>
</gene>
<dbReference type="RefSeq" id="WP_167963600.1">
    <property type="nucleotide sequence ID" value="NZ_CP050831.1"/>
</dbReference>
<evidence type="ECO:0000313" key="2">
    <source>
        <dbReference type="Proteomes" id="UP000501780"/>
    </source>
</evidence>
<name>A0A6H0KP00_9BACE</name>
<dbReference type="Proteomes" id="UP000501780">
    <property type="component" value="Chromosome"/>
</dbReference>
<dbReference type="EMBL" id="CP050831">
    <property type="protein sequence ID" value="QIU95110.1"/>
    <property type="molecule type" value="Genomic_DNA"/>
</dbReference>
<dbReference type="Gene3D" id="2.60.40.60">
    <property type="entry name" value="Cadherins"/>
    <property type="match status" value="1"/>
</dbReference>
<dbReference type="PROSITE" id="PS51257">
    <property type="entry name" value="PROKAR_LIPOPROTEIN"/>
    <property type="match status" value="1"/>
</dbReference>
<accession>A0A6H0KP00</accession>
<proteinExistence type="predicted"/>
<dbReference type="Gene3D" id="2.60.40.2720">
    <property type="match status" value="1"/>
</dbReference>
<dbReference type="Pfam" id="PF16319">
    <property type="entry name" value="SGBP_BT4661-like"/>
    <property type="match status" value="1"/>
</dbReference>
<protein>
    <submittedName>
        <fullName evidence="1">DUF4958 family protein</fullName>
    </submittedName>
</protein>
<dbReference type="InterPro" id="IPR032529">
    <property type="entry name" value="BT4661-like"/>
</dbReference>
<dbReference type="InterPro" id="IPR013783">
    <property type="entry name" value="Ig-like_fold"/>
</dbReference>